<keyword evidence="3 7" id="KW-0812">Transmembrane</keyword>
<dbReference type="PANTHER" id="PTHR30572:SF4">
    <property type="entry name" value="ABC TRANSPORTER PERMEASE YTRF"/>
    <property type="match status" value="1"/>
</dbReference>
<dbReference type="InterPro" id="IPR025857">
    <property type="entry name" value="MacB_PCD"/>
</dbReference>
<evidence type="ECO:0000256" key="3">
    <source>
        <dbReference type="ARBA" id="ARBA00022692"/>
    </source>
</evidence>
<dbReference type="PANTHER" id="PTHR30572">
    <property type="entry name" value="MEMBRANE COMPONENT OF TRANSPORTER-RELATED"/>
    <property type="match status" value="1"/>
</dbReference>
<dbReference type="OrthoDB" id="99790at2"/>
<dbReference type="Pfam" id="PF12704">
    <property type="entry name" value="MacB_PCD"/>
    <property type="match status" value="2"/>
</dbReference>
<dbReference type="GO" id="GO:0005886">
    <property type="term" value="C:plasma membrane"/>
    <property type="evidence" value="ECO:0007669"/>
    <property type="project" value="UniProtKB-SubCell"/>
</dbReference>
<dbReference type="GO" id="GO:0022857">
    <property type="term" value="F:transmembrane transporter activity"/>
    <property type="evidence" value="ECO:0007669"/>
    <property type="project" value="TreeGrafter"/>
</dbReference>
<feature type="transmembrane region" description="Helical" evidence="7">
    <location>
        <begin position="308"/>
        <end position="329"/>
    </location>
</feature>
<keyword evidence="5 7" id="KW-0472">Membrane</keyword>
<evidence type="ECO:0000313" key="11">
    <source>
        <dbReference type="Proteomes" id="UP000290253"/>
    </source>
</evidence>
<evidence type="ECO:0000256" key="4">
    <source>
        <dbReference type="ARBA" id="ARBA00022989"/>
    </source>
</evidence>
<evidence type="ECO:0000256" key="5">
    <source>
        <dbReference type="ARBA" id="ARBA00023136"/>
    </source>
</evidence>
<dbReference type="InterPro" id="IPR003838">
    <property type="entry name" value="ABC3_permease_C"/>
</dbReference>
<dbReference type="RefSeq" id="WP_129206897.1">
    <property type="nucleotide sequence ID" value="NZ_BMGU01000001.1"/>
</dbReference>
<protein>
    <submittedName>
        <fullName evidence="10">ABC transporter permease</fullName>
    </submittedName>
</protein>
<proteinExistence type="inferred from homology"/>
<feature type="domain" description="MacB-like periplasmic core" evidence="9">
    <location>
        <begin position="461"/>
        <end position="673"/>
    </location>
</feature>
<dbReference type="InterPro" id="IPR050250">
    <property type="entry name" value="Macrolide_Exporter_MacB"/>
</dbReference>
<feature type="transmembrane region" description="Helical" evidence="7">
    <location>
        <begin position="453"/>
        <end position="472"/>
    </location>
</feature>
<dbReference type="InterPro" id="IPR017800">
    <property type="entry name" value="ADOP"/>
</dbReference>
<dbReference type="NCBIfam" id="TIGR03434">
    <property type="entry name" value="ADOP"/>
    <property type="match status" value="1"/>
</dbReference>
<feature type="transmembrane region" description="Helical" evidence="7">
    <location>
        <begin position="404"/>
        <end position="426"/>
    </location>
</feature>
<feature type="transmembrane region" description="Helical" evidence="7">
    <location>
        <begin position="731"/>
        <end position="754"/>
    </location>
</feature>
<keyword evidence="11" id="KW-1185">Reference proteome</keyword>
<feature type="transmembrane region" description="Helical" evidence="7">
    <location>
        <begin position="787"/>
        <end position="810"/>
    </location>
</feature>
<dbReference type="AlphaFoldDB" id="A0A4Q1SI98"/>
<feature type="transmembrane region" description="Helical" evidence="7">
    <location>
        <begin position="20"/>
        <end position="40"/>
    </location>
</feature>
<feature type="domain" description="ABC3 transporter permease C-terminal" evidence="8">
    <location>
        <begin position="311"/>
        <end position="431"/>
    </location>
</feature>
<reference evidence="10 11" key="1">
    <citation type="journal article" date="2016" name="Int. J. Syst. Evol. Microbiol.">
        <title>Acidipila dinghuensis sp. nov., an acidobacterium isolated from forest soil.</title>
        <authorList>
            <person name="Jiang Y.W."/>
            <person name="Wang J."/>
            <person name="Chen M.H."/>
            <person name="Lv Y.Y."/>
            <person name="Qiu L.H."/>
        </authorList>
    </citation>
    <scope>NUCLEOTIDE SEQUENCE [LARGE SCALE GENOMIC DNA]</scope>
    <source>
        <strain evidence="10 11">DHOF10</strain>
    </source>
</reference>
<comment type="subcellular location">
    <subcellularLocation>
        <location evidence="1">Cell membrane</location>
        <topology evidence="1">Multi-pass membrane protein</topology>
    </subcellularLocation>
</comment>
<feature type="domain" description="ABC3 transporter permease C-terminal" evidence="8">
    <location>
        <begin position="738"/>
        <end position="832"/>
    </location>
</feature>
<evidence type="ECO:0000256" key="2">
    <source>
        <dbReference type="ARBA" id="ARBA00022475"/>
    </source>
</evidence>
<name>A0A4Q1SI98_9BACT</name>
<accession>A0A4Q1SI98</accession>
<keyword evidence="2" id="KW-1003">Cell membrane</keyword>
<comment type="similarity">
    <text evidence="6">Belongs to the ABC-4 integral membrane protein family.</text>
</comment>
<feature type="domain" description="MacB-like periplasmic core" evidence="9">
    <location>
        <begin position="19"/>
        <end position="259"/>
    </location>
</feature>
<dbReference type="EMBL" id="SDMK01000001">
    <property type="protein sequence ID" value="RXS97117.1"/>
    <property type="molecule type" value="Genomic_DNA"/>
</dbReference>
<organism evidence="10 11">
    <name type="scientific">Silvibacterium dinghuense</name>
    <dbReference type="NCBI Taxonomy" id="1560006"/>
    <lineage>
        <taxon>Bacteria</taxon>
        <taxon>Pseudomonadati</taxon>
        <taxon>Acidobacteriota</taxon>
        <taxon>Terriglobia</taxon>
        <taxon>Terriglobales</taxon>
        <taxon>Acidobacteriaceae</taxon>
        <taxon>Silvibacterium</taxon>
    </lineage>
</organism>
<evidence type="ECO:0000313" key="10">
    <source>
        <dbReference type="EMBL" id="RXS97117.1"/>
    </source>
</evidence>
<evidence type="ECO:0000259" key="9">
    <source>
        <dbReference type="Pfam" id="PF12704"/>
    </source>
</evidence>
<evidence type="ECO:0000259" key="8">
    <source>
        <dbReference type="Pfam" id="PF02687"/>
    </source>
</evidence>
<comment type="caution">
    <text evidence="10">The sequence shown here is derived from an EMBL/GenBank/DDBJ whole genome shotgun (WGS) entry which is preliminary data.</text>
</comment>
<sequence length="851" mass="91778">MWANLRYTLRQLRKAPGFTVTAVLTLALGIGATTAIFTLVQQVMLKSLPVARPSELYRIGDQIHCCVIGGYTQSGRGDNEYSLFSYELYRHFRDHTPEFADLAGFEGGDTGLGVRRSGVAGRAELRIGQFVSGNFFSTFGVGAWAGRVFTPADDREDAAPVAVMAYHTWQQKYGSDPSVVGASFELNGKSFTIVGIGAPGFFGAGVRTWGTPDLWIPFSDEPMMQGTSSLLNNADQNWIDVIGRVRPGTDPKALEAKLRLELRQWQLGHIEDMQANDRERLPKQQLFLTPGGAGVAQMRARYEDGLRLLLLAAGCVLLIACANLTNLLLARGLARRQQLSVRMALGASRALLVRKALFESVVLGVLGGVAGLLVAYGGTSLILHFAFSGGDHYVPIQASPSWTVLLFAMGLSALTGVVFGIAPAWISSHAEPVEALRGANRSSGQKIAWPQKALVISQAALSLVLLSAAAMLTQSLRNLEHQSFGFKTEGRYVATVEPLLAGYQPNDLPMLYRQIEDRLQAIPGVRGASSSLYAPMSGDNWDTFIRIEGRPEPAPGEDVTAGYVRIEPGFFQTLGTRMLQGRSITEDDTASSRHVAVVNDAFAKHFFPGQNPIGQHFGKNLAGHAGDMEIIGVVADIQYLLNAEHLQSGRMAEPMFFMPETQFEQYLGGDDINSETRSHYLRQIVLWAPGNPPGLEEKVRNAVAEVNPDLTVESFSKYDELLSADYAQEQLIARLTMLFGALALVLAAVGLYGVTAYSVEQRSGEIGIRMALGADRQSVVAMVLRGAFLQVGLGLVLGIPAAIGVGRAIAGQLFGVAPYDPLLLALAALFAATVPARRAASVDPMAALRND</sequence>
<dbReference type="Pfam" id="PF02687">
    <property type="entry name" value="FtsX"/>
    <property type="match status" value="2"/>
</dbReference>
<feature type="transmembrane region" description="Helical" evidence="7">
    <location>
        <begin position="361"/>
        <end position="383"/>
    </location>
</feature>
<gene>
    <name evidence="10" type="ORF">ESZ00_04150</name>
</gene>
<evidence type="ECO:0000256" key="1">
    <source>
        <dbReference type="ARBA" id="ARBA00004651"/>
    </source>
</evidence>
<evidence type="ECO:0000256" key="7">
    <source>
        <dbReference type="SAM" id="Phobius"/>
    </source>
</evidence>
<dbReference type="Proteomes" id="UP000290253">
    <property type="component" value="Unassembled WGS sequence"/>
</dbReference>
<keyword evidence="4 7" id="KW-1133">Transmembrane helix</keyword>
<evidence type="ECO:0000256" key="6">
    <source>
        <dbReference type="ARBA" id="ARBA00038076"/>
    </source>
</evidence>